<keyword evidence="3" id="KW-1185">Reference proteome</keyword>
<dbReference type="InterPro" id="IPR036305">
    <property type="entry name" value="RGS_sf"/>
</dbReference>
<dbReference type="OrthoDB" id="9361401at2759"/>
<reference evidence="2 3" key="1">
    <citation type="submission" date="2019-09" db="EMBL/GenBank/DDBJ databases">
        <title>Bird 10,000 Genomes (B10K) Project - Family phase.</title>
        <authorList>
            <person name="Zhang G."/>
        </authorList>
    </citation>
    <scope>NUCLEOTIDE SEQUENCE [LARGE SCALE GENOMIC DNA]</scope>
    <source>
        <strain evidence="2">B10K-DU-021-26</strain>
        <tissue evidence="2">Mixed tissue sample</tissue>
    </source>
</reference>
<dbReference type="InterPro" id="IPR016137">
    <property type="entry name" value="RGS"/>
</dbReference>
<gene>
    <name evidence="2" type="primary">Grk1_1</name>
    <name evidence="2" type="ORF">COLPIC_R13716</name>
</gene>
<keyword evidence="2" id="KW-0808">Transferase</keyword>
<evidence type="ECO:0000313" key="2">
    <source>
        <dbReference type="EMBL" id="NWQ82702.1"/>
    </source>
</evidence>
<sequence>WQCVEQPIGKLLFRRFLEGEPGLAAAGALWAELEELERCEEAERSAMAAAIRQRFFVPGGAQHCGFLSADATA</sequence>
<dbReference type="InterPro" id="IPR044926">
    <property type="entry name" value="RGS_subdomain_2"/>
</dbReference>
<proteinExistence type="predicted"/>
<evidence type="ECO:0000313" key="3">
    <source>
        <dbReference type="Proteomes" id="UP000530263"/>
    </source>
</evidence>
<dbReference type="SUPFAM" id="SSF48097">
    <property type="entry name" value="Regulator of G-protein signaling, RGS"/>
    <property type="match status" value="1"/>
</dbReference>
<dbReference type="GO" id="GO:0016301">
    <property type="term" value="F:kinase activity"/>
    <property type="evidence" value="ECO:0007669"/>
    <property type="project" value="UniProtKB-KW"/>
</dbReference>
<accession>A0A7K4SCC1</accession>
<dbReference type="EMBL" id="VYZG01002527">
    <property type="protein sequence ID" value="NWQ82702.1"/>
    <property type="molecule type" value="Genomic_DNA"/>
</dbReference>
<dbReference type="PROSITE" id="PS50132">
    <property type="entry name" value="RGS"/>
    <property type="match status" value="1"/>
</dbReference>
<dbReference type="Gene3D" id="1.10.167.10">
    <property type="entry name" value="Regulator of G-protein Signalling 4, domain 2"/>
    <property type="match status" value="1"/>
</dbReference>
<feature type="domain" description="RGS" evidence="1">
    <location>
        <begin position="4"/>
        <end position="73"/>
    </location>
</feature>
<name>A0A7K4SCC1_COLPI</name>
<dbReference type="Proteomes" id="UP000530263">
    <property type="component" value="Unassembled WGS sequence"/>
</dbReference>
<evidence type="ECO:0000259" key="1">
    <source>
        <dbReference type="PROSITE" id="PS50132"/>
    </source>
</evidence>
<dbReference type="AlphaFoldDB" id="A0A7K4SCC1"/>
<feature type="non-terminal residue" evidence="2">
    <location>
        <position position="1"/>
    </location>
</feature>
<dbReference type="Pfam" id="PF00615">
    <property type="entry name" value="RGS"/>
    <property type="match status" value="1"/>
</dbReference>
<protein>
    <submittedName>
        <fullName evidence="2">RK kinase</fullName>
    </submittedName>
</protein>
<keyword evidence="2" id="KW-0418">Kinase</keyword>
<organism evidence="2 3">
    <name type="scientific">Columbina picui</name>
    <name type="common">Picui ground-dove</name>
    <dbReference type="NCBI Taxonomy" id="115618"/>
    <lineage>
        <taxon>Eukaryota</taxon>
        <taxon>Metazoa</taxon>
        <taxon>Chordata</taxon>
        <taxon>Craniata</taxon>
        <taxon>Vertebrata</taxon>
        <taxon>Euteleostomi</taxon>
        <taxon>Archelosauria</taxon>
        <taxon>Archosauria</taxon>
        <taxon>Dinosauria</taxon>
        <taxon>Saurischia</taxon>
        <taxon>Theropoda</taxon>
        <taxon>Coelurosauria</taxon>
        <taxon>Aves</taxon>
        <taxon>Neognathae</taxon>
        <taxon>Neoaves</taxon>
        <taxon>Columbimorphae</taxon>
        <taxon>Columbiformes</taxon>
        <taxon>Columbidae</taxon>
        <taxon>Columbina</taxon>
    </lineage>
</organism>
<feature type="non-terminal residue" evidence="2">
    <location>
        <position position="73"/>
    </location>
</feature>
<comment type="caution">
    <text evidence="2">The sequence shown here is derived from an EMBL/GenBank/DDBJ whole genome shotgun (WGS) entry which is preliminary data.</text>
</comment>